<dbReference type="InterPro" id="IPR052450">
    <property type="entry name" value="TRBD-Containing_Protein"/>
</dbReference>
<protein>
    <recommendedName>
        <fullName evidence="7">Myb-like DNA-binding domain protein</fullName>
    </recommendedName>
</protein>
<proteinExistence type="predicted"/>
<feature type="compositionally biased region" description="Basic and acidic residues" evidence="2">
    <location>
        <begin position="229"/>
        <end position="246"/>
    </location>
</feature>
<feature type="region of interest" description="Disordered" evidence="2">
    <location>
        <begin position="82"/>
        <end position="258"/>
    </location>
</feature>
<feature type="compositionally biased region" description="Basic and acidic residues" evidence="2">
    <location>
        <begin position="180"/>
        <end position="222"/>
    </location>
</feature>
<dbReference type="SMART" id="SM00717">
    <property type="entry name" value="SANT"/>
    <property type="match status" value="2"/>
</dbReference>
<feature type="compositionally biased region" description="Polar residues" evidence="2">
    <location>
        <begin position="696"/>
        <end position="707"/>
    </location>
</feature>
<feature type="compositionally biased region" description="Polar residues" evidence="2">
    <location>
        <begin position="634"/>
        <end position="645"/>
    </location>
</feature>
<evidence type="ECO:0000259" key="4">
    <source>
        <dbReference type="PROSITE" id="PS51294"/>
    </source>
</evidence>
<reference evidence="5" key="1">
    <citation type="journal article" date="2020" name="Stud. Mycol.">
        <title>101 Dothideomycetes genomes: a test case for predicting lifestyles and emergence of pathogens.</title>
        <authorList>
            <person name="Haridas S."/>
            <person name="Albert R."/>
            <person name="Binder M."/>
            <person name="Bloem J."/>
            <person name="Labutti K."/>
            <person name="Salamov A."/>
            <person name="Andreopoulos B."/>
            <person name="Baker S."/>
            <person name="Barry K."/>
            <person name="Bills G."/>
            <person name="Bluhm B."/>
            <person name="Cannon C."/>
            <person name="Castanera R."/>
            <person name="Culley D."/>
            <person name="Daum C."/>
            <person name="Ezra D."/>
            <person name="Gonzalez J."/>
            <person name="Henrissat B."/>
            <person name="Kuo A."/>
            <person name="Liang C."/>
            <person name="Lipzen A."/>
            <person name="Lutzoni F."/>
            <person name="Magnuson J."/>
            <person name="Mondo S."/>
            <person name="Nolan M."/>
            <person name="Ohm R."/>
            <person name="Pangilinan J."/>
            <person name="Park H.-J."/>
            <person name="Ramirez L."/>
            <person name="Alfaro M."/>
            <person name="Sun H."/>
            <person name="Tritt A."/>
            <person name="Yoshinaga Y."/>
            <person name="Zwiers L.-H."/>
            <person name="Turgeon B."/>
            <person name="Goodwin S."/>
            <person name="Spatafora J."/>
            <person name="Crous P."/>
            <person name="Grigoriev I."/>
        </authorList>
    </citation>
    <scope>NUCLEOTIDE SEQUENCE</scope>
    <source>
        <strain evidence="5">ATCC 74209</strain>
    </source>
</reference>
<dbReference type="AlphaFoldDB" id="A0A9P4JAX6"/>
<name>A0A9P4JAX6_9PLEO</name>
<keyword evidence="1" id="KW-0539">Nucleus</keyword>
<dbReference type="PANTHER" id="PTHR46734">
    <property type="entry name" value="TELOMERIC REPEAT-BINDING FACTOR 1 TERF1"/>
    <property type="match status" value="1"/>
</dbReference>
<evidence type="ECO:0000313" key="5">
    <source>
        <dbReference type="EMBL" id="KAF2196157.1"/>
    </source>
</evidence>
<dbReference type="InterPro" id="IPR001005">
    <property type="entry name" value="SANT/Myb"/>
</dbReference>
<dbReference type="Gene3D" id="1.10.10.60">
    <property type="entry name" value="Homeodomain-like"/>
    <property type="match status" value="1"/>
</dbReference>
<dbReference type="Gene3D" id="1.10.246.220">
    <property type="match status" value="1"/>
</dbReference>
<dbReference type="PROSITE" id="PS50090">
    <property type="entry name" value="MYB_LIKE"/>
    <property type="match status" value="1"/>
</dbReference>
<gene>
    <name evidence="5" type="ORF">GQ43DRAFT_445369</name>
</gene>
<feature type="region of interest" description="Disordered" evidence="2">
    <location>
        <begin position="1"/>
        <end position="50"/>
    </location>
</feature>
<dbReference type="EMBL" id="ML994461">
    <property type="protein sequence ID" value="KAF2196157.1"/>
    <property type="molecule type" value="Genomic_DNA"/>
</dbReference>
<dbReference type="OrthoDB" id="608866at2759"/>
<dbReference type="CDD" id="cd11660">
    <property type="entry name" value="SANT_TRF"/>
    <property type="match status" value="1"/>
</dbReference>
<feature type="compositionally biased region" description="Basic and acidic residues" evidence="2">
    <location>
        <begin position="319"/>
        <end position="338"/>
    </location>
</feature>
<evidence type="ECO:0000259" key="3">
    <source>
        <dbReference type="PROSITE" id="PS50090"/>
    </source>
</evidence>
<dbReference type="Pfam" id="PF00249">
    <property type="entry name" value="Myb_DNA-binding"/>
    <property type="match status" value="1"/>
</dbReference>
<feature type="domain" description="Myb-like" evidence="3">
    <location>
        <begin position="248"/>
        <end position="301"/>
    </location>
</feature>
<feature type="domain" description="HTH myb-type" evidence="4">
    <location>
        <begin position="248"/>
        <end position="307"/>
    </location>
</feature>
<organism evidence="5 6">
    <name type="scientific">Delitschia confertaspora ATCC 74209</name>
    <dbReference type="NCBI Taxonomy" id="1513339"/>
    <lineage>
        <taxon>Eukaryota</taxon>
        <taxon>Fungi</taxon>
        <taxon>Dikarya</taxon>
        <taxon>Ascomycota</taxon>
        <taxon>Pezizomycotina</taxon>
        <taxon>Dothideomycetes</taxon>
        <taxon>Pleosporomycetidae</taxon>
        <taxon>Pleosporales</taxon>
        <taxon>Delitschiaceae</taxon>
        <taxon>Delitschia</taxon>
    </lineage>
</organism>
<dbReference type="InterPro" id="IPR017930">
    <property type="entry name" value="Myb_dom"/>
</dbReference>
<feature type="compositionally biased region" description="Pro residues" evidence="2">
    <location>
        <begin position="21"/>
        <end position="34"/>
    </location>
</feature>
<keyword evidence="6" id="KW-1185">Reference proteome</keyword>
<sequence length="743" mass="82123">MEPRIQTLLSASSPDRNSQHLPPPAIPRRPPLPVEPSAVGEEPWTNNNPNGCNDYIRNEHLVSAARPQLLPRQKSSVPIAEVLNDDGPTTFHNLPPVSTNNPPPFSGRLADLITEPDTQRSKRRKLDGARNELNSLTLPKPPPLKKNVNRRHLIPPLLQGLHHPPPLPPQGRLFPPITEQRGDLGDRLRSPVREAGRHTDRARDNEPVLDRSEGNKGRETQRDQAGFFSHKDIVEGGERIEENQRKSKEKAKRNKWTEEETKDLLRGVSRFGIGSWKRILKCPDYTFHGRTAVDLKDRFRTCCGDNGKNSNKKTGTSQDSEKGDKSSAQESNGRDKAQASDPQPPEASSASANPVKKAKSKTDRVGAAKLAELGIDKPFEKSKRRDRKQFTDKDDENLLKGFERHGSVWHFIRSDPELGFQSRHPTDLRDRFRIKYPEKYAQAGYKLKPKDAGKQKEKTTITDSSDKRNARRGVQDRAPPTLTTSAAWTAPSSGTHTLLPPPVNNYSSSFDDFGDRASEDDADGSYSPITLSRNIFDWADANNYQTNTTLPSLSADINPSFLSSIDSANTNSQTAFKPPTKGWTSATALAVTSSYNNTINPLSTLQLPPALALHSNYMPPPPASTSSTTLAPISVSSARPSSNINPRLLTPNLPTIIIPNVPAASARSAMHNLPRPAELLSGLDRERERDVRGGTEHQSAVQNTQGQPGEEYHSRWPNVAGLEEGLGERSLLNSSVRGRGWEE</sequence>
<feature type="region of interest" description="Disordered" evidence="2">
    <location>
        <begin position="302"/>
        <end position="364"/>
    </location>
</feature>
<dbReference type="InterPro" id="IPR009057">
    <property type="entry name" value="Homeodomain-like_sf"/>
</dbReference>
<feature type="compositionally biased region" description="Polar residues" evidence="2">
    <location>
        <begin position="307"/>
        <end position="318"/>
    </location>
</feature>
<evidence type="ECO:0008006" key="7">
    <source>
        <dbReference type="Google" id="ProtNLM"/>
    </source>
</evidence>
<comment type="caution">
    <text evidence="5">The sequence shown here is derived from an EMBL/GenBank/DDBJ whole genome shotgun (WGS) entry which is preliminary data.</text>
</comment>
<feature type="region of interest" description="Disordered" evidence="2">
    <location>
        <begin position="676"/>
        <end position="714"/>
    </location>
</feature>
<feature type="region of interest" description="Disordered" evidence="2">
    <location>
        <begin position="616"/>
        <end position="646"/>
    </location>
</feature>
<feature type="compositionally biased region" description="Polar residues" evidence="2">
    <location>
        <begin position="90"/>
        <end position="100"/>
    </location>
</feature>
<dbReference type="PANTHER" id="PTHR46734:SF1">
    <property type="entry name" value="TELOMERIC REPEAT-BINDING FACTOR 1"/>
    <property type="match status" value="1"/>
</dbReference>
<evidence type="ECO:0000256" key="2">
    <source>
        <dbReference type="SAM" id="MobiDB-lite"/>
    </source>
</evidence>
<accession>A0A9P4JAX6</accession>
<evidence type="ECO:0000313" key="6">
    <source>
        <dbReference type="Proteomes" id="UP000799536"/>
    </source>
</evidence>
<feature type="compositionally biased region" description="Basic and acidic residues" evidence="2">
    <location>
        <begin position="683"/>
        <end position="695"/>
    </location>
</feature>
<dbReference type="Proteomes" id="UP000799536">
    <property type="component" value="Unassembled WGS sequence"/>
</dbReference>
<dbReference type="SUPFAM" id="SSF46689">
    <property type="entry name" value="Homeodomain-like"/>
    <property type="match status" value="2"/>
</dbReference>
<feature type="compositionally biased region" description="Basic and acidic residues" evidence="2">
    <location>
        <begin position="448"/>
        <end position="468"/>
    </location>
</feature>
<evidence type="ECO:0000256" key="1">
    <source>
        <dbReference type="ARBA" id="ARBA00023242"/>
    </source>
</evidence>
<feature type="region of interest" description="Disordered" evidence="2">
    <location>
        <begin position="443"/>
        <end position="503"/>
    </location>
</feature>
<feature type="compositionally biased region" description="Polar residues" evidence="2">
    <location>
        <begin position="7"/>
        <end position="20"/>
    </location>
</feature>
<feature type="compositionally biased region" description="Polar residues" evidence="2">
    <location>
        <begin position="481"/>
        <end position="496"/>
    </location>
</feature>
<dbReference type="PROSITE" id="PS51294">
    <property type="entry name" value="HTH_MYB"/>
    <property type="match status" value="1"/>
</dbReference>